<evidence type="ECO:0000313" key="2">
    <source>
        <dbReference type="Proteomes" id="UP001060215"/>
    </source>
</evidence>
<reference evidence="1 2" key="1">
    <citation type="journal article" date="2022" name="Plant J.">
        <title>Chromosome-level genome of Camellia lanceoleosa provides a valuable resource for understanding genome evolution and self-incompatibility.</title>
        <authorList>
            <person name="Gong W."/>
            <person name="Xiao S."/>
            <person name="Wang L."/>
            <person name="Liao Z."/>
            <person name="Chang Y."/>
            <person name="Mo W."/>
            <person name="Hu G."/>
            <person name="Li W."/>
            <person name="Zhao G."/>
            <person name="Zhu H."/>
            <person name="Hu X."/>
            <person name="Ji K."/>
            <person name="Xiang X."/>
            <person name="Song Q."/>
            <person name="Yuan D."/>
            <person name="Jin S."/>
            <person name="Zhang L."/>
        </authorList>
    </citation>
    <scope>NUCLEOTIDE SEQUENCE [LARGE SCALE GENOMIC DNA]</scope>
    <source>
        <tissue evidence="1">Fresh and healthy young leaves</tissue>
    </source>
</reference>
<name>A0ACC0I4W8_9ERIC</name>
<keyword evidence="2" id="KW-1185">Reference proteome</keyword>
<protein>
    <submittedName>
        <fullName evidence="1">PAMP-induced secreted peptide 2</fullName>
    </submittedName>
</protein>
<dbReference type="EMBL" id="CM045759">
    <property type="protein sequence ID" value="KAI8020375.1"/>
    <property type="molecule type" value="Genomic_DNA"/>
</dbReference>
<accession>A0ACC0I4W8</accession>
<gene>
    <name evidence="1" type="ORF">LOK49_LG04G00898</name>
</gene>
<proteinExistence type="predicted"/>
<organism evidence="1 2">
    <name type="scientific">Camellia lanceoleosa</name>
    <dbReference type="NCBI Taxonomy" id="1840588"/>
    <lineage>
        <taxon>Eukaryota</taxon>
        <taxon>Viridiplantae</taxon>
        <taxon>Streptophyta</taxon>
        <taxon>Embryophyta</taxon>
        <taxon>Tracheophyta</taxon>
        <taxon>Spermatophyta</taxon>
        <taxon>Magnoliopsida</taxon>
        <taxon>eudicotyledons</taxon>
        <taxon>Gunneridae</taxon>
        <taxon>Pentapetalae</taxon>
        <taxon>asterids</taxon>
        <taxon>Ericales</taxon>
        <taxon>Theaceae</taxon>
        <taxon>Camellia</taxon>
    </lineage>
</organism>
<dbReference type="Proteomes" id="UP001060215">
    <property type="component" value="Chromosome 2"/>
</dbReference>
<sequence>MPTIFSILYIPPQANPILTKAFSSTLYIFFSNMARSHIKQSLSFCILILLLSSVFAPSQARPFNILKSGNGIRIQGFFDGLSFGAIKVSGPSPGDGNSFTNSHTLGGIKDSGPSPGQGNKFVTGTKH</sequence>
<comment type="caution">
    <text evidence="1">The sequence shown here is derived from an EMBL/GenBank/DDBJ whole genome shotgun (WGS) entry which is preliminary data.</text>
</comment>
<evidence type="ECO:0000313" key="1">
    <source>
        <dbReference type="EMBL" id="KAI8020375.1"/>
    </source>
</evidence>